<evidence type="ECO:0000313" key="3">
    <source>
        <dbReference type="Proteomes" id="UP001367676"/>
    </source>
</evidence>
<evidence type="ECO:0000256" key="1">
    <source>
        <dbReference type="SAM" id="MobiDB-lite"/>
    </source>
</evidence>
<sequence length="99" mass="10747">MSQMSVEDEFNSVCSRYFEEDSESTMSNNSSDDDIDVDHQRFEADDDLELGCNTETGGGGASIETEGVESTVASAAQPKCKAAPKKVTPTRRSTRTRTT</sequence>
<organism evidence="2 3">
    <name type="scientific">Parthenolecanium corni</name>
    <dbReference type="NCBI Taxonomy" id="536013"/>
    <lineage>
        <taxon>Eukaryota</taxon>
        <taxon>Metazoa</taxon>
        <taxon>Ecdysozoa</taxon>
        <taxon>Arthropoda</taxon>
        <taxon>Hexapoda</taxon>
        <taxon>Insecta</taxon>
        <taxon>Pterygota</taxon>
        <taxon>Neoptera</taxon>
        <taxon>Paraneoptera</taxon>
        <taxon>Hemiptera</taxon>
        <taxon>Sternorrhyncha</taxon>
        <taxon>Coccoidea</taxon>
        <taxon>Coccidae</taxon>
        <taxon>Parthenolecanium</taxon>
    </lineage>
</organism>
<proteinExistence type="predicted"/>
<accession>A0AAN9TBR9</accession>
<feature type="region of interest" description="Disordered" evidence="1">
    <location>
        <begin position="17"/>
        <end position="99"/>
    </location>
</feature>
<name>A0AAN9TBR9_9HEMI</name>
<protein>
    <submittedName>
        <fullName evidence="2">Uncharacterized protein</fullName>
    </submittedName>
</protein>
<dbReference type="Proteomes" id="UP001367676">
    <property type="component" value="Unassembled WGS sequence"/>
</dbReference>
<dbReference type="AlphaFoldDB" id="A0AAN9TBR9"/>
<feature type="compositionally biased region" description="Basic residues" evidence="1">
    <location>
        <begin position="82"/>
        <end position="99"/>
    </location>
</feature>
<dbReference type="EMBL" id="JBBCAQ010000034">
    <property type="protein sequence ID" value="KAK7580159.1"/>
    <property type="molecule type" value="Genomic_DNA"/>
</dbReference>
<reference evidence="2 3" key="1">
    <citation type="submission" date="2024-03" db="EMBL/GenBank/DDBJ databases">
        <title>Adaptation during the transition from Ophiocordyceps entomopathogen to insect associate is accompanied by gene loss and intensified selection.</title>
        <authorList>
            <person name="Ward C.M."/>
            <person name="Onetto C.A."/>
            <person name="Borneman A.R."/>
        </authorList>
    </citation>
    <scope>NUCLEOTIDE SEQUENCE [LARGE SCALE GENOMIC DNA]</scope>
    <source>
        <strain evidence="2">AWRI1</strain>
        <tissue evidence="2">Single Adult Female</tissue>
    </source>
</reference>
<keyword evidence="3" id="KW-1185">Reference proteome</keyword>
<evidence type="ECO:0000313" key="2">
    <source>
        <dbReference type="EMBL" id="KAK7580159.1"/>
    </source>
</evidence>
<gene>
    <name evidence="2" type="ORF">V9T40_000788</name>
</gene>
<comment type="caution">
    <text evidence="2">The sequence shown here is derived from an EMBL/GenBank/DDBJ whole genome shotgun (WGS) entry which is preliminary data.</text>
</comment>